<dbReference type="eggNOG" id="KOG3201">
    <property type="taxonomic scope" value="Eukaryota"/>
</dbReference>
<keyword evidence="10" id="KW-1133">Transmembrane helix</keyword>
<keyword evidence="10" id="KW-0812">Transmembrane</keyword>
<keyword evidence="7" id="KW-0808">Transferase</keyword>
<keyword evidence="5" id="KW-0963">Cytoplasm</keyword>
<dbReference type="EC" id="2.1.1.60" evidence="3"/>
<accession>A0A022QNY3</accession>
<evidence type="ECO:0000256" key="4">
    <source>
        <dbReference type="ARBA" id="ARBA00020594"/>
    </source>
</evidence>
<dbReference type="InterPro" id="IPR029063">
    <property type="entry name" value="SAM-dependent_MTases_sf"/>
</dbReference>
<dbReference type="STRING" id="4155.A0A022QNY3"/>
<reference evidence="11 12" key="1">
    <citation type="journal article" date="2013" name="Proc. Natl. Acad. Sci. U.S.A.">
        <title>Fine-scale variation in meiotic recombination in Mimulus inferred from population shotgun sequencing.</title>
        <authorList>
            <person name="Hellsten U."/>
            <person name="Wright K.M."/>
            <person name="Jenkins J."/>
            <person name="Shu S."/>
            <person name="Yuan Y."/>
            <person name="Wessler S.R."/>
            <person name="Schmutz J."/>
            <person name="Willis J.H."/>
            <person name="Rokhsar D.S."/>
        </authorList>
    </citation>
    <scope>NUCLEOTIDE SEQUENCE [LARGE SCALE GENOMIC DNA]</scope>
    <source>
        <strain evidence="12">cv. DUN x IM62</strain>
    </source>
</reference>
<dbReference type="GO" id="GO:0005634">
    <property type="term" value="C:nucleus"/>
    <property type="evidence" value="ECO:0007669"/>
    <property type="project" value="UniProtKB-SubCell"/>
</dbReference>
<evidence type="ECO:0000256" key="9">
    <source>
        <dbReference type="SAM" id="MobiDB-lite"/>
    </source>
</evidence>
<evidence type="ECO:0000256" key="1">
    <source>
        <dbReference type="ARBA" id="ARBA00004123"/>
    </source>
</evidence>
<keyword evidence="8" id="KW-0539">Nucleus</keyword>
<evidence type="ECO:0000256" key="2">
    <source>
        <dbReference type="ARBA" id="ARBA00004496"/>
    </source>
</evidence>
<evidence type="ECO:0000313" key="12">
    <source>
        <dbReference type="Proteomes" id="UP000030748"/>
    </source>
</evidence>
<protein>
    <recommendedName>
        <fullName evidence="4">Calmodulin-lysine N-methyltransferase</fullName>
        <ecNumber evidence="3">2.1.1.60</ecNumber>
    </recommendedName>
</protein>
<dbReference type="PANTHER" id="PTHR13539:SF3">
    <property type="entry name" value="CALMODULIN-LYSINE N-METHYLTRANSFERASE"/>
    <property type="match status" value="1"/>
</dbReference>
<evidence type="ECO:0000256" key="8">
    <source>
        <dbReference type="ARBA" id="ARBA00023242"/>
    </source>
</evidence>
<dbReference type="InterPro" id="IPR019410">
    <property type="entry name" value="Methyltransf_16"/>
</dbReference>
<dbReference type="GO" id="GO:0018025">
    <property type="term" value="F:calmodulin-lysine N-methyltransferase activity"/>
    <property type="evidence" value="ECO:0000318"/>
    <property type="project" value="GO_Central"/>
</dbReference>
<dbReference type="Proteomes" id="UP000030748">
    <property type="component" value="Unassembled WGS sequence"/>
</dbReference>
<comment type="subcellular location">
    <subcellularLocation>
        <location evidence="2">Cytoplasm</location>
    </subcellularLocation>
    <subcellularLocation>
        <location evidence="1">Nucleus</location>
    </subcellularLocation>
</comment>
<dbReference type="PANTHER" id="PTHR13539">
    <property type="entry name" value="CALMODULIN-LYSINE N-METHYLTRANSFERASE"/>
    <property type="match status" value="1"/>
</dbReference>
<dbReference type="EMBL" id="KI631062">
    <property type="protein sequence ID" value="EYU30412.1"/>
    <property type="molecule type" value="Genomic_DNA"/>
</dbReference>
<evidence type="ECO:0000256" key="7">
    <source>
        <dbReference type="ARBA" id="ARBA00022679"/>
    </source>
</evidence>
<evidence type="ECO:0000256" key="3">
    <source>
        <dbReference type="ARBA" id="ARBA00011914"/>
    </source>
</evidence>
<feature type="region of interest" description="Disordered" evidence="9">
    <location>
        <begin position="192"/>
        <end position="215"/>
    </location>
</feature>
<evidence type="ECO:0000256" key="6">
    <source>
        <dbReference type="ARBA" id="ARBA00022603"/>
    </source>
</evidence>
<dbReference type="GO" id="GO:0032259">
    <property type="term" value="P:methylation"/>
    <property type="evidence" value="ECO:0007669"/>
    <property type="project" value="UniProtKB-KW"/>
</dbReference>
<dbReference type="GO" id="GO:0005737">
    <property type="term" value="C:cytoplasm"/>
    <property type="evidence" value="ECO:0007669"/>
    <property type="project" value="UniProtKB-SubCell"/>
</dbReference>
<dbReference type="Pfam" id="PF10294">
    <property type="entry name" value="Methyltransf_16"/>
    <property type="match status" value="1"/>
</dbReference>
<feature type="transmembrane region" description="Helical" evidence="10">
    <location>
        <begin position="104"/>
        <end position="127"/>
    </location>
</feature>
<gene>
    <name evidence="11" type="ORF">MIMGU_mgv1a004317mg</name>
</gene>
<dbReference type="Gene3D" id="3.40.50.150">
    <property type="entry name" value="Vaccinia Virus protein VP39"/>
    <property type="match status" value="1"/>
</dbReference>
<dbReference type="AlphaFoldDB" id="A0A022QNY3"/>
<keyword evidence="10" id="KW-0472">Membrane</keyword>
<keyword evidence="12" id="KW-1185">Reference proteome</keyword>
<sequence>MTVTPPPPLLLPTLPSSAFFSIRRITIVIPPSPPFLSPPLSSSFFLRLTFLSLHTLLLRPQFLPLSHLPTIPLVRRLVIIVINNIPLGRLTTNPFSVFFLYRPLYLRIIIGIRAFTLLFILTTLIALHQTLPFGFHSLPFQFPQTRKNPSLDCPQVLPFLFLGSAQKIPALKRQVADSPALRATATRLVGVGSSDARESDTIPNDVAGGGNQTGTAEMEADQSHTIPNPSSLRWQILRRAIQRPPSSNSENSSEEINLDKVSRRARNGFNLIPCHTVNESGEDSDPSPRKRDALFCYTLPFPNAPKLFLRQRWEDCVDLNDFEVCNRFDIDNTGLVCQWPSEDVLAYYSMSHIGSFRNKRAIELGSGYGLAGLVIAMATEASEVVISDGNPQVVDYIQRNIDANSASFGSTKVKSMTLHWGQHQVSDISGTFDVIIASDCTFFKEFHKSLARTIRCLLKESGPSEAILFGPKRGDSLDKFLLEVKESGLQFTVTEAYDTEIWRRHENLINGGDHSWPNYDPDHCYPLLVIITR</sequence>
<dbReference type="SUPFAM" id="SSF53335">
    <property type="entry name" value="S-adenosyl-L-methionine-dependent methyltransferases"/>
    <property type="match status" value="1"/>
</dbReference>
<name>A0A022QNY3_ERYGU</name>
<evidence type="ECO:0000256" key="5">
    <source>
        <dbReference type="ARBA" id="ARBA00022490"/>
    </source>
</evidence>
<dbReference type="InterPro" id="IPR025800">
    <property type="entry name" value="CaM-Lys-N-MeTrfase"/>
</dbReference>
<organism evidence="11 12">
    <name type="scientific">Erythranthe guttata</name>
    <name type="common">Yellow monkey flower</name>
    <name type="synonym">Mimulus guttatus</name>
    <dbReference type="NCBI Taxonomy" id="4155"/>
    <lineage>
        <taxon>Eukaryota</taxon>
        <taxon>Viridiplantae</taxon>
        <taxon>Streptophyta</taxon>
        <taxon>Embryophyta</taxon>
        <taxon>Tracheophyta</taxon>
        <taxon>Spermatophyta</taxon>
        <taxon>Magnoliopsida</taxon>
        <taxon>eudicotyledons</taxon>
        <taxon>Gunneridae</taxon>
        <taxon>Pentapetalae</taxon>
        <taxon>asterids</taxon>
        <taxon>lamiids</taxon>
        <taxon>Lamiales</taxon>
        <taxon>Phrymaceae</taxon>
        <taxon>Erythranthe</taxon>
    </lineage>
</organism>
<proteinExistence type="predicted"/>
<evidence type="ECO:0000256" key="10">
    <source>
        <dbReference type="SAM" id="Phobius"/>
    </source>
</evidence>
<evidence type="ECO:0000313" key="11">
    <source>
        <dbReference type="EMBL" id="EYU30412.1"/>
    </source>
</evidence>
<dbReference type="CDD" id="cd02440">
    <property type="entry name" value="AdoMet_MTases"/>
    <property type="match status" value="1"/>
</dbReference>
<keyword evidence="6" id="KW-0489">Methyltransferase</keyword>